<dbReference type="Gene3D" id="2.60.40.770">
    <property type="match status" value="1"/>
</dbReference>
<feature type="chain" id="PRO_5039905297" description="MD-2-related lipid-recognition domain-containing protein" evidence="4">
    <location>
        <begin position="18"/>
        <end position="156"/>
    </location>
</feature>
<feature type="signal peptide" evidence="4">
    <location>
        <begin position="1"/>
        <end position="17"/>
    </location>
</feature>
<dbReference type="GO" id="GO:0005576">
    <property type="term" value="C:extracellular region"/>
    <property type="evidence" value="ECO:0007669"/>
    <property type="project" value="UniProtKB-SubCell"/>
</dbReference>
<gene>
    <name evidence="6" type="ORF">PVAND_002463</name>
</gene>
<dbReference type="AlphaFoldDB" id="A0A9J6BR31"/>
<keyword evidence="4" id="KW-0732">Signal</keyword>
<keyword evidence="7" id="KW-1185">Reference proteome</keyword>
<comment type="similarity">
    <text evidence="2">Belongs to the NPC2 family.</text>
</comment>
<dbReference type="SMART" id="SM00737">
    <property type="entry name" value="ML"/>
    <property type="match status" value="1"/>
</dbReference>
<comment type="subcellular location">
    <subcellularLocation>
        <location evidence="1">Secreted</location>
    </subcellularLocation>
</comment>
<comment type="caution">
    <text evidence="6">The sequence shown here is derived from an EMBL/GenBank/DDBJ whole genome shotgun (WGS) entry which is preliminary data.</text>
</comment>
<feature type="domain" description="MD-2-related lipid-recognition" evidence="5">
    <location>
        <begin position="19"/>
        <end position="150"/>
    </location>
</feature>
<reference evidence="6" key="1">
    <citation type="submission" date="2021-03" db="EMBL/GenBank/DDBJ databases">
        <title>Chromosome level genome of the anhydrobiotic midge Polypedilum vanderplanki.</title>
        <authorList>
            <person name="Yoshida Y."/>
            <person name="Kikawada T."/>
            <person name="Gusev O."/>
        </authorList>
    </citation>
    <scope>NUCLEOTIDE SEQUENCE</scope>
    <source>
        <strain evidence="6">NIAS01</strain>
        <tissue evidence="6">Whole body or cell culture</tissue>
    </source>
</reference>
<sequence length="156" mass="17481">MEVILTLFLAFIPLAFSVLQPCTVDKGPLPKSVTIVNCDNNEDCDFVRGKSVIGDFEFVALTDITSLTPFVYMTLGKNRMTKADTDIPFDRILGCDWLLEGYSCPVTKGKTLKWRLNLPISSMETITQATIEIAMRSQDNTTQFCAQIWGNVYPLK</sequence>
<dbReference type="SUPFAM" id="SSF81296">
    <property type="entry name" value="E set domains"/>
    <property type="match status" value="1"/>
</dbReference>
<dbReference type="OrthoDB" id="6489092at2759"/>
<evidence type="ECO:0000256" key="1">
    <source>
        <dbReference type="ARBA" id="ARBA00004613"/>
    </source>
</evidence>
<evidence type="ECO:0000313" key="6">
    <source>
        <dbReference type="EMBL" id="KAG5672329.1"/>
    </source>
</evidence>
<keyword evidence="3" id="KW-0964">Secreted</keyword>
<evidence type="ECO:0000256" key="4">
    <source>
        <dbReference type="SAM" id="SignalP"/>
    </source>
</evidence>
<dbReference type="Pfam" id="PF02221">
    <property type="entry name" value="E1_DerP2_DerF2"/>
    <property type="match status" value="1"/>
</dbReference>
<dbReference type="InterPro" id="IPR014756">
    <property type="entry name" value="Ig_E-set"/>
</dbReference>
<dbReference type="EMBL" id="JADBJN010000003">
    <property type="protein sequence ID" value="KAG5672329.1"/>
    <property type="molecule type" value="Genomic_DNA"/>
</dbReference>
<dbReference type="InterPro" id="IPR003172">
    <property type="entry name" value="ML_dom"/>
</dbReference>
<evidence type="ECO:0000256" key="3">
    <source>
        <dbReference type="ARBA" id="ARBA00022525"/>
    </source>
</evidence>
<proteinExistence type="inferred from homology"/>
<organism evidence="6 7">
    <name type="scientific">Polypedilum vanderplanki</name>
    <name type="common">Sleeping chironomid midge</name>
    <dbReference type="NCBI Taxonomy" id="319348"/>
    <lineage>
        <taxon>Eukaryota</taxon>
        <taxon>Metazoa</taxon>
        <taxon>Ecdysozoa</taxon>
        <taxon>Arthropoda</taxon>
        <taxon>Hexapoda</taxon>
        <taxon>Insecta</taxon>
        <taxon>Pterygota</taxon>
        <taxon>Neoptera</taxon>
        <taxon>Endopterygota</taxon>
        <taxon>Diptera</taxon>
        <taxon>Nematocera</taxon>
        <taxon>Chironomoidea</taxon>
        <taxon>Chironomidae</taxon>
        <taxon>Chironominae</taxon>
        <taxon>Polypedilum</taxon>
        <taxon>Polypedilum</taxon>
    </lineage>
</organism>
<name>A0A9J6BR31_POLVA</name>
<accession>A0A9J6BR31</accession>
<protein>
    <recommendedName>
        <fullName evidence="5">MD-2-related lipid-recognition domain-containing protein</fullName>
    </recommendedName>
</protein>
<evidence type="ECO:0000256" key="2">
    <source>
        <dbReference type="ARBA" id="ARBA00006370"/>
    </source>
</evidence>
<evidence type="ECO:0000313" key="7">
    <source>
        <dbReference type="Proteomes" id="UP001107558"/>
    </source>
</evidence>
<dbReference type="FunFam" id="2.60.40.770:FF:000001">
    <property type="entry name" value="NPC intracellular cholesterol transporter 2"/>
    <property type="match status" value="1"/>
</dbReference>
<evidence type="ECO:0000259" key="5">
    <source>
        <dbReference type="SMART" id="SM00737"/>
    </source>
</evidence>
<dbReference type="Proteomes" id="UP001107558">
    <property type="component" value="Chromosome 3"/>
</dbReference>